<dbReference type="PANTHER" id="PTHR12126:SF16">
    <property type="entry name" value="MIOREX COMPLEX COMPONENT 2"/>
    <property type="match status" value="1"/>
</dbReference>
<protein>
    <submittedName>
        <fullName evidence="1">MIOREX complex component 2</fullName>
    </submittedName>
</protein>
<gene>
    <name evidence="1" type="primary">COQ11</name>
    <name evidence="1" type="ORF">Cantr_01368</name>
</gene>
<dbReference type="InterPro" id="IPR051207">
    <property type="entry name" value="ComplexI_NDUFA9_subunit"/>
</dbReference>
<dbReference type="InterPro" id="IPR036291">
    <property type="entry name" value="NAD(P)-bd_dom_sf"/>
</dbReference>
<dbReference type="Proteomes" id="UP000253472">
    <property type="component" value="Unassembled WGS sequence"/>
</dbReference>
<dbReference type="Gene3D" id="3.40.50.720">
    <property type="entry name" value="NAD(P)-binding Rossmann-like Domain"/>
    <property type="match status" value="1"/>
</dbReference>
<dbReference type="EMBL" id="QLNQ01000020">
    <property type="protein sequence ID" value="RCK65661.1"/>
    <property type="molecule type" value="Genomic_DNA"/>
</dbReference>
<keyword evidence="2" id="KW-1185">Reference proteome</keyword>
<organism evidence="1 2">
    <name type="scientific">Candida viswanathii</name>
    <dbReference type="NCBI Taxonomy" id="5486"/>
    <lineage>
        <taxon>Eukaryota</taxon>
        <taxon>Fungi</taxon>
        <taxon>Dikarya</taxon>
        <taxon>Ascomycota</taxon>
        <taxon>Saccharomycotina</taxon>
        <taxon>Pichiomycetes</taxon>
        <taxon>Debaryomycetaceae</taxon>
        <taxon>Candida/Lodderomyces clade</taxon>
        <taxon>Candida</taxon>
    </lineage>
</organism>
<comment type="caution">
    <text evidence="1">The sequence shown here is derived from an EMBL/GenBank/DDBJ whole genome shotgun (WGS) entry which is preliminary data.</text>
</comment>
<dbReference type="PANTHER" id="PTHR12126">
    <property type="entry name" value="NADH-UBIQUINONE OXIDOREDUCTASE 39 KDA SUBUNIT-RELATED"/>
    <property type="match status" value="1"/>
</dbReference>
<sequence length="287" mass="32129">MVKPPTIAVFGGSGFLGHKICEVGVRRGYDVTSYSRSGEPPQSVIHQPWVSRVSWVPADIFDPSPQVTAQLQGMDTVVYSIGILFENSGYKKRMNSNFDFLNDVQLLSNAILLRGGAGKNPMRKETERNTYEMLHTTMPVILAEKYIKERHKMEEEEGEGDGKKVGNFVYVSADKTPPVLVPDEYLSTKRQAEFELAGFDELRSLFLRPGAMYDETHEGGLTTRDVLLRGLRAGIGLKECILGEKIGGELVRPVVSTEQVAETMYDKLEDPEFKGVVLLEEIRKRKV</sequence>
<dbReference type="GO" id="GO:0044877">
    <property type="term" value="F:protein-containing complex binding"/>
    <property type="evidence" value="ECO:0007669"/>
    <property type="project" value="TreeGrafter"/>
</dbReference>
<accession>A0A367YKW1</accession>
<evidence type="ECO:0000313" key="2">
    <source>
        <dbReference type="Proteomes" id="UP000253472"/>
    </source>
</evidence>
<proteinExistence type="predicted"/>
<name>A0A367YKW1_9ASCO</name>
<dbReference type="AlphaFoldDB" id="A0A367YKW1"/>
<dbReference type="GO" id="GO:0005739">
    <property type="term" value="C:mitochondrion"/>
    <property type="evidence" value="ECO:0007669"/>
    <property type="project" value="TreeGrafter"/>
</dbReference>
<dbReference type="STRING" id="5486.A0A367YKW1"/>
<reference evidence="1 2" key="1">
    <citation type="submission" date="2018-06" db="EMBL/GenBank/DDBJ databases">
        <title>Whole genome sequencing of Candida tropicalis (genome annotated by CSBL at Korea University).</title>
        <authorList>
            <person name="Ahn J."/>
        </authorList>
    </citation>
    <scope>NUCLEOTIDE SEQUENCE [LARGE SCALE GENOMIC DNA]</scope>
    <source>
        <strain evidence="1 2">ATCC 20962</strain>
    </source>
</reference>
<dbReference type="OrthoDB" id="276721at2759"/>
<evidence type="ECO:0000313" key="1">
    <source>
        <dbReference type="EMBL" id="RCK65661.1"/>
    </source>
</evidence>
<dbReference type="SUPFAM" id="SSF51735">
    <property type="entry name" value="NAD(P)-binding Rossmann-fold domains"/>
    <property type="match status" value="1"/>
</dbReference>